<feature type="transmembrane region" description="Helical" evidence="6">
    <location>
        <begin position="79"/>
        <end position="99"/>
    </location>
</feature>
<keyword evidence="2 5" id="KW-0812">Transmembrane</keyword>
<keyword evidence="3 6" id="KW-1133">Transmembrane helix</keyword>
<evidence type="ECO:0000256" key="6">
    <source>
        <dbReference type="SAM" id="Phobius"/>
    </source>
</evidence>
<proteinExistence type="predicted"/>
<evidence type="ECO:0000256" key="2">
    <source>
        <dbReference type="ARBA" id="ARBA00022692"/>
    </source>
</evidence>
<gene>
    <name evidence="8" type="ORF">GWI33_016670</name>
</gene>
<dbReference type="InterPro" id="IPR008253">
    <property type="entry name" value="Marvel"/>
</dbReference>
<sequence>MHQKRGPTVVNVPVHSSRTQNGFSCCCCQCCTCIHLEYFKTRSGMIKLAELILGFLCQGIGLQYGSGLSDDLGLSFKSFFTNVVWCLSTTLFLVICYVFSPKSIGLVKSSIFEVFFNSLAAFTFLGTCSYLAYVVNEVLNPVNFFMSQFRGYPAMSTAYILGSILGLVYAYDAYKSYRYFKGYRY</sequence>
<evidence type="ECO:0000313" key="8">
    <source>
        <dbReference type="EMBL" id="KAF7270344.1"/>
    </source>
</evidence>
<comment type="subcellular location">
    <subcellularLocation>
        <location evidence="1">Membrane</location>
        <topology evidence="1">Multi-pass membrane protein</topology>
    </subcellularLocation>
</comment>
<evidence type="ECO:0000313" key="9">
    <source>
        <dbReference type="Proteomes" id="UP000625711"/>
    </source>
</evidence>
<evidence type="ECO:0000259" key="7">
    <source>
        <dbReference type="PROSITE" id="PS51225"/>
    </source>
</evidence>
<comment type="caution">
    <text evidence="8">The sequence shown here is derived from an EMBL/GenBank/DDBJ whole genome shotgun (WGS) entry which is preliminary data.</text>
</comment>
<dbReference type="GO" id="GO:0016020">
    <property type="term" value="C:membrane"/>
    <property type="evidence" value="ECO:0007669"/>
    <property type="project" value="UniProtKB-SubCell"/>
</dbReference>
<dbReference type="AlphaFoldDB" id="A0A834MA18"/>
<feature type="domain" description="MARVEL" evidence="7">
    <location>
        <begin position="38"/>
        <end position="181"/>
    </location>
</feature>
<protein>
    <recommendedName>
        <fullName evidence="7">MARVEL domain-containing protein</fullName>
    </recommendedName>
</protein>
<keyword evidence="4 5" id="KW-0472">Membrane</keyword>
<accession>A0A834MA18</accession>
<evidence type="ECO:0000256" key="3">
    <source>
        <dbReference type="ARBA" id="ARBA00022989"/>
    </source>
</evidence>
<dbReference type="OrthoDB" id="10044855at2759"/>
<reference evidence="8" key="1">
    <citation type="submission" date="2020-08" db="EMBL/GenBank/DDBJ databases">
        <title>Genome sequencing and assembly of the red palm weevil Rhynchophorus ferrugineus.</title>
        <authorList>
            <person name="Dias G.B."/>
            <person name="Bergman C.M."/>
            <person name="Manee M."/>
        </authorList>
    </citation>
    <scope>NUCLEOTIDE SEQUENCE</scope>
    <source>
        <strain evidence="8">AA-2017</strain>
        <tissue evidence="8">Whole larva</tissue>
    </source>
</reference>
<feature type="transmembrane region" description="Helical" evidence="6">
    <location>
        <begin position="48"/>
        <end position="67"/>
    </location>
</feature>
<feature type="transmembrane region" description="Helical" evidence="6">
    <location>
        <begin position="152"/>
        <end position="171"/>
    </location>
</feature>
<keyword evidence="9" id="KW-1185">Reference proteome</keyword>
<name>A0A834MA18_RHYFE</name>
<feature type="transmembrane region" description="Helical" evidence="6">
    <location>
        <begin position="111"/>
        <end position="132"/>
    </location>
</feature>
<organism evidence="8 9">
    <name type="scientific">Rhynchophorus ferrugineus</name>
    <name type="common">Red palm weevil</name>
    <name type="synonym">Curculio ferrugineus</name>
    <dbReference type="NCBI Taxonomy" id="354439"/>
    <lineage>
        <taxon>Eukaryota</taxon>
        <taxon>Metazoa</taxon>
        <taxon>Ecdysozoa</taxon>
        <taxon>Arthropoda</taxon>
        <taxon>Hexapoda</taxon>
        <taxon>Insecta</taxon>
        <taxon>Pterygota</taxon>
        <taxon>Neoptera</taxon>
        <taxon>Endopterygota</taxon>
        <taxon>Coleoptera</taxon>
        <taxon>Polyphaga</taxon>
        <taxon>Cucujiformia</taxon>
        <taxon>Curculionidae</taxon>
        <taxon>Dryophthorinae</taxon>
        <taxon>Rhynchophorus</taxon>
    </lineage>
</organism>
<dbReference type="EMBL" id="JAACXV010014111">
    <property type="protein sequence ID" value="KAF7270344.1"/>
    <property type="molecule type" value="Genomic_DNA"/>
</dbReference>
<dbReference type="Proteomes" id="UP000625711">
    <property type="component" value="Unassembled WGS sequence"/>
</dbReference>
<evidence type="ECO:0000256" key="5">
    <source>
        <dbReference type="PROSITE-ProRule" id="PRU00581"/>
    </source>
</evidence>
<evidence type="ECO:0000256" key="1">
    <source>
        <dbReference type="ARBA" id="ARBA00004141"/>
    </source>
</evidence>
<dbReference type="PROSITE" id="PS51225">
    <property type="entry name" value="MARVEL"/>
    <property type="match status" value="1"/>
</dbReference>
<evidence type="ECO:0000256" key="4">
    <source>
        <dbReference type="ARBA" id="ARBA00023136"/>
    </source>
</evidence>